<evidence type="ECO:0000313" key="5">
    <source>
        <dbReference type="EMBL" id="QCS44546.1"/>
    </source>
</evidence>
<reference evidence="6" key="1">
    <citation type="submission" date="2019-05" db="EMBL/GenBank/DDBJ databases">
        <title>Genome sequence and methylation pattern of the halophilic Archaeon Natrinema versiforme BOL5-4.</title>
        <authorList>
            <person name="DasSarma P."/>
            <person name="Anton B.P."/>
            <person name="DasSarma S.L."/>
            <person name="Martinez F.L."/>
            <person name="Guzman D."/>
            <person name="Roberts R.J."/>
            <person name="DasSarma S."/>
        </authorList>
    </citation>
    <scope>NUCLEOTIDE SEQUENCE [LARGE SCALE GENOMIC DNA]</scope>
    <source>
        <strain evidence="6">BOL5-4</strain>
        <plasmid evidence="6">pnve500</plasmid>
    </source>
</reference>
<dbReference type="GO" id="GO:0031956">
    <property type="term" value="F:medium-chain fatty acid-CoA ligase activity"/>
    <property type="evidence" value="ECO:0007669"/>
    <property type="project" value="TreeGrafter"/>
</dbReference>
<dbReference type="InterPro" id="IPR000873">
    <property type="entry name" value="AMP-dep_synth/lig_dom"/>
</dbReference>
<dbReference type="Pfam" id="PF00501">
    <property type="entry name" value="AMP-binding"/>
    <property type="match status" value="1"/>
</dbReference>
<dbReference type="Gene3D" id="3.40.50.12780">
    <property type="entry name" value="N-terminal domain of ligase-like"/>
    <property type="match status" value="1"/>
</dbReference>
<sequence>MNMGLVLNRAVDRTPDTVGIVDPIADVQYTYQTLYDRSIAVAAVLKSRGIGEGDRVATAMRNRVELVTLYCATQLLGAVFVPYNFRVSAEELTHLVENSTPDILFFSSEVADAVADGEWNTNPSLVSIDADSESSERYEAFLEASGPDSFEPTFVDPDKTSVILHTGGTSGKPKGVPRTHRNTYAAATAHALQNSWSQGESTLGLMSLSHTMGIHALASILVLGGKWVAQREFSATDTVDLIESEEITSLYLVPTVYHDLLRSDAANQADLSSVQHVAYAGSNMNPSIVREIESQFNPQTFVNHYGSTEVYTHAVCSWVSEKPNCVGRAGINTAVRVVEPSDFGQLDPNDTVDRNDLGEIIVDTSSPEAFDGYLSETTDDRSLTDGWFFTGDLGYRDEDGDLYFVGRVDDMIISGGENIYPVEVESVLERHDLVTEAAVVGRPSERWNQTVAAFVTLAADPSGTDFETAATTLDDHCRESEELADFKRPRRYCFIDEFTKSNVGKILRKELQKRDLNIDVHGEIDV</sequence>
<dbReference type="Proteomes" id="UP000302218">
    <property type="component" value="Plasmid pNVE500"/>
</dbReference>
<name>A0A4V1G093_9EURY</name>
<evidence type="ECO:0000313" key="6">
    <source>
        <dbReference type="Proteomes" id="UP000302218"/>
    </source>
</evidence>
<dbReference type="SUPFAM" id="SSF56801">
    <property type="entry name" value="Acetyl-CoA synthetase-like"/>
    <property type="match status" value="1"/>
</dbReference>
<evidence type="ECO:0000256" key="2">
    <source>
        <dbReference type="ARBA" id="ARBA00022598"/>
    </source>
</evidence>
<dbReference type="KEGG" id="nvr:FEJ81_19715"/>
<keyword evidence="2 5" id="KW-0436">Ligase</keyword>
<evidence type="ECO:0000259" key="4">
    <source>
        <dbReference type="Pfam" id="PF13193"/>
    </source>
</evidence>
<feature type="domain" description="AMP-binding enzyme C-terminal" evidence="4">
    <location>
        <begin position="423"/>
        <end position="505"/>
    </location>
</feature>
<keyword evidence="5" id="KW-0614">Plasmid</keyword>
<feature type="domain" description="AMP-dependent synthetase/ligase" evidence="3">
    <location>
        <begin position="8"/>
        <end position="374"/>
    </location>
</feature>
<gene>
    <name evidence="5" type="ORF">FEJ81_19715</name>
</gene>
<comment type="similarity">
    <text evidence="1">Belongs to the ATP-dependent AMP-binding enzyme family.</text>
</comment>
<proteinExistence type="inferred from homology"/>
<evidence type="ECO:0000256" key="1">
    <source>
        <dbReference type="ARBA" id="ARBA00006432"/>
    </source>
</evidence>
<dbReference type="EMBL" id="CP040331">
    <property type="protein sequence ID" value="QCS44546.1"/>
    <property type="molecule type" value="Genomic_DNA"/>
</dbReference>
<dbReference type="InterPro" id="IPR045851">
    <property type="entry name" value="AMP-bd_C_sf"/>
</dbReference>
<dbReference type="Gene3D" id="3.30.300.30">
    <property type="match status" value="1"/>
</dbReference>
<accession>A0A4V1G093</accession>
<dbReference type="InterPro" id="IPR025110">
    <property type="entry name" value="AMP-bd_C"/>
</dbReference>
<dbReference type="AlphaFoldDB" id="A0A4V1G093"/>
<dbReference type="PANTHER" id="PTHR43201">
    <property type="entry name" value="ACYL-COA SYNTHETASE"/>
    <property type="match status" value="1"/>
</dbReference>
<organism evidence="5 6">
    <name type="scientific">Natrinema versiforme</name>
    <dbReference type="NCBI Taxonomy" id="88724"/>
    <lineage>
        <taxon>Archaea</taxon>
        <taxon>Methanobacteriati</taxon>
        <taxon>Methanobacteriota</taxon>
        <taxon>Stenosarchaea group</taxon>
        <taxon>Halobacteria</taxon>
        <taxon>Halobacteriales</taxon>
        <taxon>Natrialbaceae</taxon>
        <taxon>Natrinema</taxon>
    </lineage>
</organism>
<dbReference type="PANTHER" id="PTHR43201:SF5">
    <property type="entry name" value="MEDIUM-CHAIN ACYL-COA LIGASE ACSF2, MITOCHONDRIAL"/>
    <property type="match status" value="1"/>
</dbReference>
<dbReference type="PROSITE" id="PS00455">
    <property type="entry name" value="AMP_BINDING"/>
    <property type="match status" value="1"/>
</dbReference>
<evidence type="ECO:0000259" key="3">
    <source>
        <dbReference type="Pfam" id="PF00501"/>
    </source>
</evidence>
<dbReference type="GO" id="GO:0006631">
    <property type="term" value="P:fatty acid metabolic process"/>
    <property type="evidence" value="ECO:0007669"/>
    <property type="project" value="TreeGrafter"/>
</dbReference>
<protein>
    <submittedName>
        <fullName evidence="5">Long-chain fatty acid--CoA ligase</fullName>
    </submittedName>
</protein>
<dbReference type="Pfam" id="PF13193">
    <property type="entry name" value="AMP-binding_C"/>
    <property type="match status" value="1"/>
</dbReference>
<dbReference type="InterPro" id="IPR020845">
    <property type="entry name" value="AMP-binding_CS"/>
</dbReference>
<geneLocation type="plasmid" evidence="6">
    <name>pnve500</name>
</geneLocation>
<dbReference type="InterPro" id="IPR042099">
    <property type="entry name" value="ANL_N_sf"/>
</dbReference>